<evidence type="ECO:0000313" key="2">
    <source>
        <dbReference type="Ensembl" id="ENSOABP00000072369.1"/>
    </source>
</evidence>
<dbReference type="PROSITE" id="PS50053">
    <property type="entry name" value="UBIQUITIN_2"/>
    <property type="match status" value="1"/>
</dbReference>
<dbReference type="InterPro" id="IPR000626">
    <property type="entry name" value="Ubiquitin-like_dom"/>
</dbReference>
<evidence type="ECO:0000259" key="1">
    <source>
        <dbReference type="PROSITE" id="PS50053"/>
    </source>
</evidence>
<dbReference type="SUPFAM" id="SSF54236">
    <property type="entry name" value="Ubiquitin-like"/>
    <property type="match status" value="1"/>
</dbReference>
<sequence>MERNYQVTVHGLRGNKVELNLCRTEEQYKNMTVRQLKEKIWEIFPETLGAGEQALRLLCKDKMLYEDDALLSDQGIQHKSVIWIIMKLPGGGGPIDENSGMGDKTGKNRNQQRIIFEGNELLDSGTLTHPIVSFKS</sequence>
<dbReference type="Ensembl" id="ENSOABT00000080882.1">
    <property type="protein sequence ID" value="ENSOABP00000072369.1"/>
    <property type="gene ID" value="ENSOABG00000026933.1"/>
</dbReference>
<reference evidence="3" key="1">
    <citation type="submission" date="2020-03" db="EMBL/GenBank/DDBJ databases">
        <title>Evolution of repeat sequences and sex chromosomes of tilapia species revealed by chromosome-level genomes.</title>
        <authorList>
            <person name="Xu L."/>
            <person name="Tao W."/>
            <person name="Wang D."/>
            <person name="Zhou Q."/>
        </authorList>
    </citation>
    <scope>NUCLEOTIDE SEQUENCE [LARGE SCALE GENOMIC DNA]</scope>
    <source>
        <strain evidence="3">Israel</strain>
    </source>
</reference>
<dbReference type="AlphaFoldDB" id="A0AAZ1XXM0"/>
<dbReference type="Proteomes" id="UP000472276">
    <property type="component" value="Unassembled WGS sequence"/>
</dbReference>
<reference evidence="2" key="2">
    <citation type="submission" date="2025-08" db="UniProtKB">
        <authorList>
            <consortium name="Ensembl"/>
        </authorList>
    </citation>
    <scope>IDENTIFICATION</scope>
</reference>
<evidence type="ECO:0000313" key="3">
    <source>
        <dbReference type="Proteomes" id="UP000472276"/>
    </source>
</evidence>
<proteinExistence type="predicted"/>
<name>A0AAZ1XXM0_OREAU</name>
<reference evidence="2" key="3">
    <citation type="submission" date="2025-09" db="UniProtKB">
        <authorList>
            <consortium name="Ensembl"/>
        </authorList>
    </citation>
    <scope>IDENTIFICATION</scope>
</reference>
<accession>A0AAZ1XXM0</accession>
<dbReference type="Gene3D" id="3.10.20.90">
    <property type="entry name" value="Phosphatidylinositol 3-kinase Catalytic Subunit, Chain A, domain 1"/>
    <property type="match status" value="1"/>
</dbReference>
<dbReference type="InterPro" id="IPR029071">
    <property type="entry name" value="Ubiquitin-like_domsf"/>
</dbReference>
<feature type="domain" description="Ubiquitin-like" evidence="1">
    <location>
        <begin position="5"/>
        <end position="91"/>
    </location>
</feature>
<keyword evidence="3" id="KW-1185">Reference proteome</keyword>
<organism evidence="2 3">
    <name type="scientific">Oreochromis aureus</name>
    <name type="common">Israeli tilapia</name>
    <name type="synonym">Chromis aureus</name>
    <dbReference type="NCBI Taxonomy" id="47969"/>
    <lineage>
        <taxon>Eukaryota</taxon>
        <taxon>Metazoa</taxon>
        <taxon>Chordata</taxon>
        <taxon>Craniata</taxon>
        <taxon>Vertebrata</taxon>
        <taxon>Euteleostomi</taxon>
        <taxon>Actinopterygii</taxon>
        <taxon>Neopterygii</taxon>
        <taxon>Teleostei</taxon>
        <taxon>Neoteleostei</taxon>
        <taxon>Acanthomorphata</taxon>
        <taxon>Ovalentaria</taxon>
        <taxon>Cichlomorphae</taxon>
        <taxon>Cichliformes</taxon>
        <taxon>Cichlidae</taxon>
        <taxon>African cichlids</taxon>
        <taxon>Pseudocrenilabrinae</taxon>
        <taxon>Oreochromini</taxon>
        <taxon>Oreochromis</taxon>
    </lineage>
</organism>
<protein>
    <recommendedName>
        <fullName evidence="1">Ubiquitin-like domain-containing protein</fullName>
    </recommendedName>
</protein>